<gene>
    <name evidence="1" type="ORF">OSB1V03_LOCUS2684</name>
</gene>
<organism evidence="1">
    <name type="scientific">Medioppia subpectinata</name>
    <dbReference type="NCBI Taxonomy" id="1979941"/>
    <lineage>
        <taxon>Eukaryota</taxon>
        <taxon>Metazoa</taxon>
        <taxon>Ecdysozoa</taxon>
        <taxon>Arthropoda</taxon>
        <taxon>Chelicerata</taxon>
        <taxon>Arachnida</taxon>
        <taxon>Acari</taxon>
        <taxon>Acariformes</taxon>
        <taxon>Sarcoptiformes</taxon>
        <taxon>Oribatida</taxon>
        <taxon>Brachypylina</taxon>
        <taxon>Oppioidea</taxon>
        <taxon>Oppiidae</taxon>
        <taxon>Medioppia</taxon>
    </lineage>
</organism>
<proteinExistence type="predicted"/>
<evidence type="ECO:0000313" key="1">
    <source>
        <dbReference type="EMBL" id="CAD7622218.1"/>
    </source>
</evidence>
<accession>A0A7R9PVU6</accession>
<keyword evidence="2" id="KW-1185">Reference proteome</keyword>
<evidence type="ECO:0000313" key="2">
    <source>
        <dbReference type="Proteomes" id="UP000759131"/>
    </source>
</evidence>
<reference evidence="1" key="1">
    <citation type="submission" date="2020-11" db="EMBL/GenBank/DDBJ databases">
        <authorList>
            <person name="Tran Van P."/>
        </authorList>
    </citation>
    <scope>NUCLEOTIDE SEQUENCE</scope>
</reference>
<name>A0A7R9PVU6_9ACAR</name>
<dbReference type="EMBL" id="CAJPIZ010000979">
    <property type="protein sequence ID" value="CAG2102648.1"/>
    <property type="molecule type" value="Genomic_DNA"/>
</dbReference>
<dbReference type="OrthoDB" id="2333384at2759"/>
<dbReference type="Proteomes" id="UP000759131">
    <property type="component" value="Unassembled WGS sequence"/>
</dbReference>
<protein>
    <submittedName>
        <fullName evidence="1">Uncharacterized protein</fullName>
    </submittedName>
</protein>
<dbReference type="AlphaFoldDB" id="A0A7R9PVU6"/>
<dbReference type="EMBL" id="OC855554">
    <property type="protein sequence ID" value="CAD7622218.1"/>
    <property type="molecule type" value="Genomic_DNA"/>
</dbReference>
<sequence>MDMIDRHFWDIEFRDHPNDCYKQIRFTSMVGKESDWFWSEYKMGFSLANNDNDYTTGLVSKYTQTIYWGKFSGNDLYESQCLGALHINFGHFKPTIAFAFNPNTSDENVVCFVDQKRQKSGTFCEANRLKQLIDCTESDDRFGPIAYHHWLKTSQPRLFSAIKLSLVIILF</sequence>